<proteinExistence type="predicted"/>
<reference evidence="1" key="1">
    <citation type="submission" date="2018-10" db="EMBL/GenBank/DDBJ databases">
        <title>Hidden diversity of soil giant viruses.</title>
        <authorList>
            <person name="Schulz F."/>
            <person name="Alteio L."/>
            <person name="Goudeau D."/>
            <person name="Ryan E.M."/>
            <person name="Malmstrom R.R."/>
            <person name="Blanchard J."/>
            <person name="Woyke T."/>
        </authorList>
    </citation>
    <scope>NUCLEOTIDE SEQUENCE</scope>
    <source>
        <strain evidence="1">BAV1</strain>
    </source>
</reference>
<evidence type="ECO:0000313" key="1">
    <source>
        <dbReference type="EMBL" id="AYV76847.1"/>
    </source>
</evidence>
<feature type="non-terminal residue" evidence="1">
    <location>
        <position position="1"/>
    </location>
</feature>
<sequence>ANRATIALDNNELIKILAEIPGGSEQVEVMRKQMVKEEEEADKNKCVIS</sequence>
<organism evidence="1">
    <name type="scientific">Barrevirus sp</name>
    <dbReference type="NCBI Taxonomy" id="2487763"/>
    <lineage>
        <taxon>Viruses</taxon>
        <taxon>Varidnaviria</taxon>
        <taxon>Bamfordvirae</taxon>
        <taxon>Nucleocytoviricota</taxon>
        <taxon>Megaviricetes</taxon>
        <taxon>Imitervirales</taxon>
        <taxon>Mimiviridae</taxon>
        <taxon>Klosneuvirinae</taxon>
    </lineage>
</organism>
<name>A0A3G4ZPP0_9VIRU</name>
<protein>
    <submittedName>
        <fullName evidence="1">Uncharacterized protein</fullName>
    </submittedName>
</protein>
<dbReference type="EMBL" id="MK071998">
    <property type="protein sequence ID" value="AYV76847.1"/>
    <property type="molecule type" value="Genomic_DNA"/>
</dbReference>
<accession>A0A3G4ZPP0</accession>
<gene>
    <name evidence="1" type="ORF">Barrevirus1_69</name>
</gene>